<proteinExistence type="predicted"/>
<dbReference type="Proteomes" id="UP000002424">
    <property type="component" value="Chromosome"/>
</dbReference>
<dbReference type="NCBIfam" id="TIGR03758">
    <property type="entry name" value="conj_TIGR03758"/>
    <property type="match status" value="1"/>
</dbReference>
<accession>C1DRB0</accession>
<dbReference type="STRING" id="322710.Avin_36210"/>
<dbReference type="Pfam" id="PF11660">
    <property type="entry name" value="DUF3262"/>
    <property type="match status" value="1"/>
</dbReference>
<keyword evidence="1" id="KW-0812">Transmembrane</keyword>
<name>C1DRB0_AZOVD</name>
<sequence>MSMSSAQSTAFQAASGFTSSATTTLFVGFALTLAYLWAGWAIYSAYKGWATKNLDRNIAAASAIRAVVLCMILTAFVLS</sequence>
<feature type="transmembrane region" description="Helical" evidence="1">
    <location>
        <begin position="26"/>
        <end position="46"/>
    </location>
</feature>
<dbReference type="EnsemblBacteria" id="ACO79768">
    <property type="protein sequence ID" value="ACO79768"/>
    <property type="gene ID" value="Avin_36210"/>
</dbReference>
<evidence type="ECO:0000313" key="3">
    <source>
        <dbReference type="Proteomes" id="UP000002424"/>
    </source>
</evidence>
<dbReference type="eggNOG" id="ENOG5032RJK">
    <property type="taxonomic scope" value="Bacteria"/>
</dbReference>
<keyword evidence="1" id="KW-0472">Membrane</keyword>
<dbReference type="InterPro" id="IPR021676">
    <property type="entry name" value="DUF3262"/>
</dbReference>
<evidence type="ECO:0000256" key="1">
    <source>
        <dbReference type="SAM" id="Phobius"/>
    </source>
</evidence>
<dbReference type="HOGENOM" id="CLU_195279_0_0_6"/>
<organism evidence="2 3">
    <name type="scientific">Azotobacter vinelandii (strain DJ / ATCC BAA-1303)</name>
    <dbReference type="NCBI Taxonomy" id="322710"/>
    <lineage>
        <taxon>Bacteria</taxon>
        <taxon>Pseudomonadati</taxon>
        <taxon>Pseudomonadota</taxon>
        <taxon>Gammaproteobacteria</taxon>
        <taxon>Pseudomonadales</taxon>
        <taxon>Pseudomonadaceae</taxon>
        <taxon>Azotobacter</taxon>
    </lineage>
</organism>
<dbReference type="GeneID" id="88186608"/>
<dbReference type="OrthoDB" id="6905768at2"/>
<dbReference type="EMBL" id="CP001157">
    <property type="protein sequence ID" value="ACO79768.1"/>
    <property type="molecule type" value="Genomic_DNA"/>
</dbReference>
<keyword evidence="1" id="KW-1133">Transmembrane helix</keyword>
<feature type="transmembrane region" description="Helical" evidence="1">
    <location>
        <begin position="58"/>
        <end position="78"/>
    </location>
</feature>
<protein>
    <submittedName>
        <fullName evidence="2">Hypothetical conserved</fullName>
    </submittedName>
</protein>
<reference evidence="2 3" key="1">
    <citation type="journal article" date="2009" name="J. Bacteriol.">
        <title>Genome sequence of Azotobacter vinelandii, an obligate aerobe specialized to support diverse anaerobic metabolic processes.</title>
        <authorList>
            <person name="Setubal J.C."/>
            <person name="dos Santos P."/>
            <person name="Goldman B.S."/>
            <person name="Ertesvag H."/>
            <person name="Espin G."/>
            <person name="Rubio L.M."/>
            <person name="Valla S."/>
            <person name="Almeida N.F."/>
            <person name="Balasubramanian D."/>
            <person name="Cromes L."/>
            <person name="Curatti L."/>
            <person name="Du Z."/>
            <person name="Godsy E."/>
            <person name="Goodner B."/>
            <person name="Hellner-Burris K."/>
            <person name="Hernandez J.A."/>
            <person name="Houmiel K."/>
            <person name="Imperial J."/>
            <person name="Kennedy C."/>
            <person name="Larson T.J."/>
            <person name="Latreille P."/>
            <person name="Ligon L.S."/>
            <person name="Lu J."/>
            <person name="Maerk M."/>
            <person name="Miller N.M."/>
            <person name="Norton S."/>
            <person name="O'Carroll I.P."/>
            <person name="Paulsen I."/>
            <person name="Raulfs E.C."/>
            <person name="Roemer R."/>
            <person name="Rosser J."/>
            <person name="Segura D."/>
            <person name="Slater S."/>
            <person name="Stricklin S.L."/>
            <person name="Studholme D.J."/>
            <person name="Sun J."/>
            <person name="Viana C.J."/>
            <person name="Wallin E."/>
            <person name="Wang B."/>
            <person name="Wheeler C."/>
            <person name="Zhu H."/>
            <person name="Dean D.R."/>
            <person name="Dixon R."/>
            <person name="Wood D."/>
        </authorList>
    </citation>
    <scope>NUCLEOTIDE SEQUENCE [LARGE SCALE GENOMIC DNA]</scope>
    <source>
        <strain evidence="3">DJ / ATCC BAA-1303</strain>
    </source>
</reference>
<dbReference type="AlphaFoldDB" id="C1DRB0"/>
<dbReference type="KEGG" id="avn:Avin_36210"/>
<dbReference type="RefSeq" id="WP_012702145.1">
    <property type="nucleotide sequence ID" value="NC_012560.1"/>
</dbReference>
<keyword evidence="3" id="KW-1185">Reference proteome</keyword>
<gene>
    <name evidence="2" type="ordered locus">Avin_36210</name>
</gene>
<evidence type="ECO:0000313" key="2">
    <source>
        <dbReference type="EMBL" id="ACO79768.1"/>
    </source>
</evidence>